<evidence type="ECO:0000256" key="4">
    <source>
        <dbReference type="ARBA" id="ARBA00022490"/>
    </source>
</evidence>
<evidence type="ECO:0000256" key="11">
    <source>
        <dbReference type="SAM" id="MobiDB-lite"/>
    </source>
</evidence>
<dbReference type="Pfam" id="PF10607">
    <property type="entry name" value="CTLH"/>
    <property type="match status" value="1"/>
</dbReference>
<organism evidence="13 14">
    <name type="scientific">Pristionchus entomophagus</name>
    <dbReference type="NCBI Taxonomy" id="358040"/>
    <lineage>
        <taxon>Eukaryota</taxon>
        <taxon>Metazoa</taxon>
        <taxon>Ecdysozoa</taxon>
        <taxon>Nematoda</taxon>
        <taxon>Chromadorea</taxon>
        <taxon>Rhabditida</taxon>
        <taxon>Rhabditina</taxon>
        <taxon>Diplogasteromorpha</taxon>
        <taxon>Diplogasteroidea</taxon>
        <taxon>Neodiplogasteridae</taxon>
        <taxon>Pristionchus</taxon>
    </lineage>
</organism>
<dbReference type="AlphaFoldDB" id="A0AAV5U373"/>
<dbReference type="GO" id="GO:0034657">
    <property type="term" value="C:GID complex"/>
    <property type="evidence" value="ECO:0007669"/>
    <property type="project" value="TreeGrafter"/>
</dbReference>
<dbReference type="GO" id="GO:0043249">
    <property type="term" value="P:erythrocyte maturation"/>
    <property type="evidence" value="ECO:0007669"/>
    <property type="project" value="UniProtKB-KW"/>
</dbReference>
<dbReference type="GO" id="GO:0061630">
    <property type="term" value="F:ubiquitin protein ligase activity"/>
    <property type="evidence" value="ECO:0007669"/>
    <property type="project" value="InterPro"/>
</dbReference>
<accession>A0AAV5U373</accession>
<dbReference type="GO" id="GO:0016363">
    <property type="term" value="C:nuclear matrix"/>
    <property type="evidence" value="ECO:0007669"/>
    <property type="project" value="UniProtKB-SubCell"/>
</dbReference>
<keyword evidence="4" id="KW-0963">Cytoplasm</keyword>
<keyword evidence="6 10" id="KW-0863">Zinc-finger</keyword>
<evidence type="ECO:0000256" key="10">
    <source>
        <dbReference type="PROSITE-ProRule" id="PRU01215"/>
    </source>
</evidence>
<keyword evidence="8" id="KW-0265">Erythrocyte maturation</keyword>
<dbReference type="InterPro" id="IPR044063">
    <property type="entry name" value="ZF_RING_GID"/>
</dbReference>
<sequence>GECALVVCSIRLRTTRGCKMAAAPRYDQLTAVEYSTLRVPYETLNRKFRQIQKNLERSAFRFSKENEMNLKKKLREGKEGKECRADELSPPLSSAISSLDDAISMATASIDEEIRIVDEMMTRISFLQFGLTMDDTEDVYNKKLWSLKRTDKMVAEQLLRFGFIDTAKMLVHESGIHPLVDVEPYEKAALVVQSLLHRNTAALHDWINEHRSRLKKVPSSLEVTMWMQEAIECVRKDDKMGAMAIMRKHVTPQNEKRKGRVDTGGDTEMVDEGKRERIDEKRLPAHFMQVMTLISLGRHTKQEKFTRMLDDSRWTQLLNMFRTTFTALYQLPDHTAFSVALQVGLCAHKTPWCTPDGNKVRASRRKRERQEIEEERASHEYTKREKLDYEEKKFKEEKERKKKDDCPCCDPICHRIAEGLPLAHRTESRLFCAHTRELINEDNQPYQLPSGYVYGEKGLEQLRRDDEQYYCPRSGNLYPRSMALRLYIL</sequence>
<comment type="subcellular location">
    <subcellularLocation>
        <location evidence="2">Cytoplasm</location>
    </subcellularLocation>
    <subcellularLocation>
        <location evidence="1">Nucleus matrix</location>
    </subcellularLocation>
</comment>
<protein>
    <recommendedName>
        <fullName evidence="3">E3 ubiquitin-protein transferase MAEA</fullName>
    </recommendedName>
    <alternativeName>
        <fullName evidence="9">Macrophage erythroblast attacher</fullName>
    </alternativeName>
</protein>
<dbReference type="PANTHER" id="PTHR12170:SF2">
    <property type="entry name" value="E3 UBIQUITIN-PROTEIN TRANSFERASE MAEA"/>
    <property type="match status" value="1"/>
</dbReference>
<dbReference type="GO" id="GO:0043161">
    <property type="term" value="P:proteasome-mediated ubiquitin-dependent protein catabolic process"/>
    <property type="evidence" value="ECO:0007669"/>
    <property type="project" value="InterPro"/>
</dbReference>
<gene>
    <name evidence="13" type="ORF">PENTCL1PPCAC_23475</name>
</gene>
<evidence type="ECO:0000313" key="14">
    <source>
        <dbReference type="Proteomes" id="UP001432027"/>
    </source>
</evidence>
<feature type="domain" description="RING-Gid-type" evidence="12">
    <location>
        <begin position="406"/>
        <end position="474"/>
    </location>
</feature>
<proteinExistence type="predicted"/>
<feature type="non-terminal residue" evidence="13">
    <location>
        <position position="1"/>
    </location>
</feature>
<evidence type="ECO:0000256" key="7">
    <source>
        <dbReference type="ARBA" id="ARBA00022833"/>
    </source>
</evidence>
<evidence type="ECO:0000256" key="9">
    <source>
        <dbReference type="ARBA" id="ARBA00029678"/>
    </source>
</evidence>
<keyword evidence="14" id="KW-1185">Reference proteome</keyword>
<comment type="caution">
    <text evidence="13">The sequence shown here is derived from an EMBL/GenBank/DDBJ whole genome shotgun (WGS) entry which is preliminary data.</text>
</comment>
<keyword evidence="7" id="KW-0862">Zinc</keyword>
<dbReference type="Proteomes" id="UP001432027">
    <property type="component" value="Unassembled WGS sequence"/>
</dbReference>
<evidence type="ECO:0000256" key="1">
    <source>
        <dbReference type="ARBA" id="ARBA00004109"/>
    </source>
</evidence>
<dbReference type="EMBL" id="BTSX01000005">
    <property type="protein sequence ID" value="GMT01301.1"/>
    <property type="molecule type" value="Genomic_DNA"/>
</dbReference>
<dbReference type="GO" id="GO:0008270">
    <property type="term" value="F:zinc ion binding"/>
    <property type="evidence" value="ECO:0007669"/>
    <property type="project" value="UniProtKB-KW"/>
</dbReference>
<feature type="region of interest" description="Disordered" evidence="11">
    <location>
        <begin position="358"/>
        <end position="380"/>
    </location>
</feature>
<evidence type="ECO:0000313" key="13">
    <source>
        <dbReference type="EMBL" id="GMT01301.1"/>
    </source>
</evidence>
<dbReference type="CDD" id="cd16659">
    <property type="entry name" value="RING-Ubox_Emp"/>
    <property type="match status" value="1"/>
</dbReference>
<dbReference type="InterPro" id="IPR045098">
    <property type="entry name" value="Fyv10_fam"/>
</dbReference>
<dbReference type="PANTHER" id="PTHR12170">
    <property type="entry name" value="MACROPHAGE ERYTHROBLAST ATTACHER-RELATED"/>
    <property type="match status" value="1"/>
</dbReference>
<evidence type="ECO:0000256" key="3">
    <source>
        <dbReference type="ARBA" id="ARBA00014384"/>
    </source>
</evidence>
<keyword evidence="5" id="KW-0479">Metal-binding</keyword>
<dbReference type="PROSITE" id="PS50896">
    <property type="entry name" value="LISH"/>
    <property type="match status" value="1"/>
</dbReference>
<evidence type="ECO:0000256" key="2">
    <source>
        <dbReference type="ARBA" id="ARBA00004496"/>
    </source>
</evidence>
<evidence type="ECO:0000256" key="5">
    <source>
        <dbReference type="ARBA" id="ARBA00022723"/>
    </source>
</evidence>
<evidence type="ECO:0000256" key="6">
    <source>
        <dbReference type="ARBA" id="ARBA00022771"/>
    </source>
</evidence>
<dbReference type="InterPro" id="IPR024964">
    <property type="entry name" value="CTLH/CRA"/>
</dbReference>
<dbReference type="GO" id="GO:0005737">
    <property type="term" value="C:cytoplasm"/>
    <property type="evidence" value="ECO:0007669"/>
    <property type="project" value="UniProtKB-SubCell"/>
</dbReference>
<dbReference type="InterPro" id="IPR006594">
    <property type="entry name" value="LisH"/>
</dbReference>
<feature type="zinc finger region" description="RING-Gid-type" evidence="10">
    <location>
        <begin position="406"/>
        <end position="474"/>
    </location>
</feature>
<dbReference type="PROSITE" id="PS51867">
    <property type="entry name" value="ZF_RING_GID"/>
    <property type="match status" value="1"/>
</dbReference>
<name>A0AAV5U373_9BILA</name>
<evidence type="ECO:0000259" key="12">
    <source>
        <dbReference type="PROSITE" id="PS51867"/>
    </source>
</evidence>
<reference evidence="13" key="1">
    <citation type="submission" date="2023-10" db="EMBL/GenBank/DDBJ databases">
        <title>Genome assembly of Pristionchus species.</title>
        <authorList>
            <person name="Yoshida K."/>
            <person name="Sommer R.J."/>
        </authorList>
    </citation>
    <scope>NUCLEOTIDE SEQUENCE</scope>
    <source>
        <strain evidence="13">RS0144</strain>
    </source>
</reference>
<evidence type="ECO:0000256" key="8">
    <source>
        <dbReference type="ARBA" id="ARBA00023057"/>
    </source>
</evidence>